<sequence>MAFRKRSTSGSKPQLKEKVVQIYESFFKGEDLSKDNENFWDEFFLLKPKVSYIESEIEKLTAEQLVLLQDNIRLLFIKCIETFDCKHQLRIIFSLKTLTCLVSSLYKKFRIDPTFEFMSVLVVPKDSEIVFENLLGKCNSMLREPECAIIKDLCLQFLLTLVSGTDNLNENSALCHLMTNSVFEPLTEVLSNNIYQTYHGYDSILLLTLLMNVETAKKTNPYVVKLSLLDKEETLNGYSQIIRWSLEEICQQYRSEEIAQYSNNTWFNTFTTVVSNMLFVPETTEEHNIEVPREIRSMSGILIALYEAVHYNRNFMTTLTHCHKSNNYESHPSVMQQTQSISTNIDLKSPTDSQFSNLLVTFFQYCSIVMQDIKNEGNANNSMLCFVILSSITDDQFANSLMHDMNLQFKVDLYRLPTRRYMFVPDKTPKPLAAALLDLMIEFMLGHMMKKLPLDQYMKCISIIHRIICYQKRNSVRLCYNWKDLWSSLITLLKFLMTYEHQLSQDMNIYDLGIQIVNIFNLFITYGDMLLPSPSSYDELYYEIIRMHTVFDNIYVLSSRNSSAISEHKLSATKLSNCLINIRAIINHYVPKIDNWLEKNSVTTPVGEDILEVVRNNYDTLTLKLLDCLGSFEPNKTNQDSSSSSLIKLMVSKVVKDTRQSLKHSNTDLQQILQNFSLYSNPP</sequence>
<dbReference type="Proteomes" id="UP000694846">
    <property type="component" value="Unplaced"/>
</dbReference>
<evidence type="ECO:0000256" key="1">
    <source>
        <dbReference type="ARBA" id="ARBA00004370"/>
    </source>
</evidence>
<dbReference type="RefSeq" id="XP_025407390.1">
    <property type="nucleotide sequence ID" value="XM_025551605.1"/>
</dbReference>
<reference evidence="8" key="2">
    <citation type="submission" date="2025-04" db="UniProtKB">
        <authorList>
            <consortium name="RefSeq"/>
        </authorList>
    </citation>
    <scope>IDENTIFICATION</scope>
    <source>
        <tissue evidence="8">Whole body</tissue>
    </source>
</reference>
<organism evidence="6">
    <name type="scientific">Sipha flava</name>
    <name type="common">yellow sugarcane aphid</name>
    <dbReference type="NCBI Taxonomy" id="143950"/>
    <lineage>
        <taxon>Eukaryota</taxon>
        <taxon>Metazoa</taxon>
        <taxon>Ecdysozoa</taxon>
        <taxon>Arthropoda</taxon>
        <taxon>Hexapoda</taxon>
        <taxon>Insecta</taxon>
        <taxon>Pterygota</taxon>
        <taxon>Neoptera</taxon>
        <taxon>Paraneoptera</taxon>
        <taxon>Hemiptera</taxon>
        <taxon>Sternorrhyncha</taxon>
        <taxon>Aphidomorpha</taxon>
        <taxon>Aphidoidea</taxon>
        <taxon>Aphididae</taxon>
        <taxon>Sipha</taxon>
    </lineage>
</organism>
<proteinExistence type="predicted"/>
<comment type="subcellular location">
    <subcellularLocation>
        <location evidence="1">Membrane</location>
    </subcellularLocation>
</comment>
<dbReference type="InterPro" id="IPR013636">
    <property type="entry name" value="ARMH3_C"/>
</dbReference>
<dbReference type="OrthoDB" id="2012278at2759"/>
<keyword evidence="3" id="KW-1133">Transmembrane helix</keyword>
<feature type="domain" description="Armadillo-like helical" evidence="5">
    <location>
        <begin position="426"/>
        <end position="662"/>
    </location>
</feature>
<evidence type="ECO:0000313" key="7">
    <source>
        <dbReference type="Proteomes" id="UP000694846"/>
    </source>
</evidence>
<protein>
    <submittedName>
        <fullName evidence="8">Armadillo-like helical domain-containing protein 3</fullName>
    </submittedName>
    <submittedName>
        <fullName evidence="6">UPF0668 protein</fullName>
    </submittedName>
</protein>
<dbReference type="InterPro" id="IPR039868">
    <property type="entry name" value="ARMD3-like"/>
</dbReference>
<evidence type="ECO:0000256" key="4">
    <source>
        <dbReference type="ARBA" id="ARBA00023136"/>
    </source>
</evidence>
<evidence type="ECO:0000256" key="2">
    <source>
        <dbReference type="ARBA" id="ARBA00022692"/>
    </source>
</evidence>
<keyword evidence="2" id="KW-0812">Transmembrane</keyword>
<dbReference type="AlphaFoldDB" id="A0A2S2R3G1"/>
<reference evidence="6" key="1">
    <citation type="submission" date="2018-04" db="EMBL/GenBank/DDBJ databases">
        <title>Transcriptome assembly of Sipha flava.</title>
        <authorList>
            <person name="Scully E.D."/>
            <person name="Geib S.M."/>
            <person name="Palmer N.A."/>
            <person name="Koch K."/>
            <person name="Bradshaw J."/>
            <person name="Heng-Moss T."/>
            <person name="Sarath G."/>
        </authorList>
    </citation>
    <scope>NUCLEOTIDE SEQUENCE</scope>
</reference>
<dbReference type="PANTHER" id="PTHR13608:SF3">
    <property type="entry name" value="ARMADILLO-LIKE HELICAL DOMAIN-CONTAINING PROTEIN 3"/>
    <property type="match status" value="1"/>
</dbReference>
<keyword evidence="4" id="KW-0472">Membrane</keyword>
<evidence type="ECO:0000313" key="6">
    <source>
        <dbReference type="EMBL" id="MBY84463.1"/>
    </source>
</evidence>
<gene>
    <name evidence="6" type="primary">CJ076</name>
    <name evidence="8" type="synonym">LOC112681336</name>
    <name evidence="6" type="ORF">g.4188</name>
</gene>
<accession>A0A2S2R3G1</accession>
<dbReference type="GO" id="GO:0005829">
    <property type="term" value="C:cytosol"/>
    <property type="evidence" value="ECO:0007669"/>
    <property type="project" value="TreeGrafter"/>
</dbReference>
<dbReference type="GO" id="GO:0016020">
    <property type="term" value="C:membrane"/>
    <property type="evidence" value="ECO:0007669"/>
    <property type="project" value="UniProtKB-SubCell"/>
</dbReference>
<dbReference type="PANTHER" id="PTHR13608">
    <property type="entry name" value="ARMADILLO-LIKE HELICAL DOMAIN-CONTAINING PROTEIN 3"/>
    <property type="match status" value="1"/>
</dbReference>
<evidence type="ECO:0000256" key="3">
    <source>
        <dbReference type="ARBA" id="ARBA00022989"/>
    </source>
</evidence>
<keyword evidence="7" id="KW-1185">Reference proteome</keyword>
<dbReference type="EMBL" id="GGMS01015260">
    <property type="protein sequence ID" value="MBY84463.1"/>
    <property type="molecule type" value="Transcribed_RNA"/>
</dbReference>
<dbReference type="Pfam" id="PF08427">
    <property type="entry name" value="ARMH3_C"/>
    <property type="match status" value="1"/>
</dbReference>
<dbReference type="SMART" id="SM01158">
    <property type="entry name" value="DUF1741"/>
    <property type="match status" value="1"/>
</dbReference>
<name>A0A2S2R3G1_9HEMI</name>
<evidence type="ECO:0000259" key="5">
    <source>
        <dbReference type="SMART" id="SM01158"/>
    </source>
</evidence>
<evidence type="ECO:0000313" key="8">
    <source>
        <dbReference type="RefSeq" id="XP_025407390.1"/>
    </source>
</evidence>